<accession>A0A1J7J3H3</accession>
<sequence length="454" mass="52276">MQLTLHDLQRTMDPWIAAQVSNANHSPMCRLPEELLLNILDCIGDDLLTLYCLRHVSRKFRRLVKEPAIAKVHIREPYYKDVWRPLQERLQRDGLCAPCKVSRQRLEERLPVKPLDYYKPMTWKRCKFEGPEHGPRLYCHGCGSDHDQNQFSAREQGADKQERICLARQGAVQLCQHVHIPWATIESHISSWQEDARRRGEMDWETCFGSFRVECYDPSHDTRCTSEGATSWPRARLVDNFCIPGRVSLTLSLEWNPHGGIDAGTLAADNRYRASELRTLFAKHRLGPASILFPSCPSNPLPEMACFNSFKCTCIHYETGDTEDKERVQTTGVPEPPSCVHPSRKAVCPHYHNLHRWPVHGINQEVSIERHGLRRVSTDESPCLVTRYKQRVHLWLTTDSGNINPPHNWLHAMDPDTYDGPVACHDLPICKDKGCMNYYRRPRSDCAARRSCPT</sequence>
<dbReference type="SUPFAM" id="SSF81383">
    <property type="entry name" value="F-box domain"/>
    <property type="match status" value="1"/>
</dbReference>
<dbReference type="InterPro" id="IPR001810">
    <property type="entry name" value="F-box_dom"/>
</dbReference>
<name>A0A1J7J3H3_9PEZI</name>
<evidence type="ECO:0000313" key="2">
    <source>
        <dbReference type="EMBL" id="OIW24376.1"/>
    </source>
</evidence>
<dbReference type="AlphaFoldDB" id="A0A1J7J3H3"/>
<evidence type="ECO:0000259" key="1">
    <source>
        <dbReference type="PROSITE" id="PS50181"/>
    </source>
</evidence>
<dbReference type="EMBL" id="KV875103">
    <property type="protein sequence ID" value="OIW24376.1"/>
    <property type="molecule type" value="Genomic_DNA"/>
</dbReference>
<organism evidence="2 3">
    <name type="scientific">Coniochaeta ligniaria NRRL 30616</name>
    <dbReference type="NCBI Taxonomy" id="1408157"/>
    <lineage>
        <taxon>Eukaryota</taxon>
        <taxon>Fungi</taxon>
        <taxon>Dikarya</taxon>
        <taxon>Ascomycota</taxon>
        <taxon>Pezizomycotina</taxon>
        <taxon>Sordariomycetes</taxon>
        <taxon>Sordariomycetidae</taxon>
        <taxon>Coniochaetales</taxon>
        <taxon>Coniochaetaceae</taxon>
        <taxon>Coniochaeta</taxon>
    </lineage>
</organism>
<evidence type="ECO:0000313" key="3">
    <source>
        <dbReference type="Proteomes" id="UP000182658"/>
    </source>
</evidence>
<feature type="domain" description="F-box" evidence="1">
    <location>
        <begin position="25"/>
        <end position="86"/>
    </location>
</feature>
<reference evidence="2 3" key="1">
    <citation type="submission" date="2016-10" db="EMBL/GenBank/DDBJ databases">
        <title>Draft genome sequence of Coniochaeta ligniaria NRRL30616, a lignocellulolytic fungus for bioabatement of inhibitors in plant biomass hydrolysates.</title>
        <authorList>
            <consortium name="DOE Joint Genome Institute"/>
            <person name="Jimenez D.J."/>
            <person name="Hector R.E."/>
            <person name="Riley R."/>
            <person name="Sun H."/>
            <person name="Grigoriev I.V."/>
            <person name="Van Elsas J.D."/>
            <person name="Nichols N.N."/>
        </authorList>
    </citation>
    <scope>NUCLEOTIDE SEQUENCE [LARGE SCALE GENOMIC DNA]</scope>
    <source>
        <strain evidence="2 3">NRRL 30616</strain>
    </source>
</reference>
<dbReference type="Pfam" id="PF12937">
    <property type="entry name" value="F-box-like"/>
    <property type="match status" value="1"/>
</dbReference>
<protein>
    <recommendedName>
        <fullName evidence="1">F-box domain-containing protein</fullName>
    </recommendedName>
</protein>
<dbReference type="Proteomes" id="UP000182658">
    <property type="component" value="Unassembled WGS sequence"/>
</dbReference>
<dbReference type="InterPro" id="IPR036047">
    <property type="entry name" value="F-box-like_dom_sf"/>
</dbReference>
<dbReference type="OrthoDB" id="3692147at2759"/>
<dbReference type="STRING" id="1408157.A0A1J7J3H3"/>
<dbReference type="InParanoid" id="A0A1J7J3H3"/>
<dbReference type="PROSITE" id="PS50181">
    <property type="entry name" value="FBOX"/>
    <property type="match status" value="1"/>
</dbReference>
<gene>
    <name evidence="2" type="ORF">CONLIGDRAFT_95931</name>
</gene>
<proteinExistence type="predicted"/>
<keyword evidence="3" id="KW-1185">Reference proteome</keyword>